<keyword evidence="1" id="KW-0812">Transmembrane</keyword>
<evidence type="ECO:0000256" key="1">
    <source>
        <dbReference type="SAM" id="Phobius"/>
    </source>
</evidence>
<keyword evidence="1" id="KW-0472">Membrane</keyword>
<reference evidence="2 3" key="1">
    <citation type="submission" date="2016-07" db="EMBL/GenBank/DDBJ databases">
        <title>Comparative genomics of the Campylobacter concisus group.</title>
        <authorList>
            <person name="Miller W.G."/>
            <person name="Yee E."/>
            <person name="Chapman M.H."/>
            <person name="Huynh S."/>
            <person name="Bono J.L."/>
            <person name="On S.L.W."/>
            <person name="StLeger J."/>
            <person name="Foster G."/>
            <person name="Parker C.T."/>
        </authorList>
    </citation>
    <scope>NUCLEOTIDE SEQUENCE [LARGE SCALE GENOMIC DNA]</scope>
    <source>
        <strain evidence="2 3">ATCC 33238</strain>
    </source>
</reference>
<feature type="transmembrane region" description="Helical" evidence="1">
    <location>
        <begin position="7"/>
        <end position="35"/>
    </location>
</feature>
<gene>
    <name evidence="2" type="ORF">CRECT_0008</name>
</gene>
<keyword evidence="1" id="KW-1133">Transmembrane helix</keyword>
<feature type="transmembrane region" description="Helical" evidence="1">
    <location>
        <begin position="112"/>
        <end position="130"/>
    </location>
</feature>
<name>A0A6G5QJ61_CAMRE</name>
<accession>A0A6G5QJ61</accession>
<dbReference type="AlphaFoldDB" id="A0A6G5QJ61"/>
<evidence type="ECO:0000313" key="2">
    <source>
        <dbReference type="EMBL" id="QCD45728.1"/>
    </source>
</evidence>
<organism evidence="2 3">
    <name type="scientific">Campylobacter rectus</name>
    <name type="common">Wolinella recta</name>
    <dbReference type="NCBI Taxonomy" id="203"/>
    <lineage>
        <taxon>Bacteria</taxon>
        <taxon>Pseudomonadati</taxon>
        <taxon>Campylobacterota</taxon>
        <taxon>Epsilonproteobacteria</taxon>
        <taxon>Campylobacterales</taxon>
        <taxon>Campylobacteraceae</taxon>
        <taxon>Campylobacter</taxon>
    </lineage>
</organism>
<dbReference type="Proteomes" id="UP000502377">
    <property type="component" value="Chromosome"/>
</dbReference>
<protein>
    <submittedName>
        <fullName evidence="2">Putative membrane protein</fullName>
    </submittedName>
</protein>
<evidence type="ECO:0000313" key="3">
    <source>
        <dbReference type="Proteomes" id="UP000502377"/>
    </source>
</evidence>
<feature type="transmembrane region" description="Helical" evidence="1">
    <location>
        <begin position="47"/>
        <end position="69"/>
    </location>
</feature>
<dbReference type="EMBL" id="CP012543">
    <property type="protein sequence ID" value="QCD45728.1"/>
    <property type="molecule type" value="Genomic_DNA"/>
</dbReference>
<sequence length="136" mass="15468">MNIILKFSLFIVFYVCIAASIMNLSFCISGVYFFVFDLGGFNPNNNGFILVFSMFVIPIISFVAGIHFTLCIFEKRSPKPIVAYIFCVGIVIFLIENLFFEVVYSDRREFNGILNALNLVAALIIPLFFIKFTKNS</sequence>
<dbReference type="KEGG" id="crx:CRECT_0008"/>
<proteinExistence type="predicted"/>
<feature type="transmembrane region" description="Helical" evidence="1">
    <location>
        <begin position="81"/>
        <end position="100"/>
    </location>
</feature>